<feature type="domain" description="Ubiquitin-like" evidence="1">
    <location>
        <begin position="32"/>
        <end position="87"/>
    </location>
</feature>
<dbReference type="KEGG" id="amex:103022147"/>
<dbReference type="Ensembl" id="ENSAMXT00000036123.1">
    <property type="protein sequence ID" value="ENSAMXP00000032156.1"/>
    <property type="gene ID" value="ENSAMXG00000035609.1"/>
</dbReference>
<dbReference type="SMART" id="SM00213">
    <property type="entry name" value="UBQ"/>
    <property type="match status" value="1"/>
</dbReference>
<proteinExistence type="predicted"/>
<dbReference type="CDD" id="cd17039">
    <property type="entry name" value="Ubl_ubiquitin_like"/>
    <property type="match status" value="1"/>
</dbReference>
<dbReference type="Pfam" id="PF00240">
    <property type="entry name" value="ubiquitin"/>
    <property type="match status" value="1"/>
</dbReference>
<dbReference type="GeneTree" id="ENSGT00990000204286"/>
<reference evidence="2" key="4">
    <citation type="submission" date="2025-09" db="UniProtKB">
        <authorList>
            <consortium name="Ensembl"/>
        </authorList>
    </citation>
    <scope>IDENTIFICATION</scope>
</reference>
<dbReference type="InterPro" id="IPR029071">
    <property type="entry name" value="Ubiquitin-like_domsf"/>
</dbReference>
<keyword evidence="3" id="KW-1185">Reference proteome</keyword>
<reference evidence="2" key="3">
    <citation type="submission" date="2025-08" db="UniProtKB">
        <authorList>
            <consortium name="Ensembl"/>
        </authorList>
    </citation>
    <scope>IDENTIFICATION</scope>
</reference>
<dbReference type="Gene3D" id="3.10.20.90">
    <property type="entry name" value="Phosphatidylinositol 3-kinase Catalytic Subunit, Chain A, domain 1"/>
    <property type="match status" value="1"/>
</dbReference>
<evidence type="ECO:0000313" key="2">
    <source>
        <dbReference type="Ensembl" id="ENSAMXP00000032156.1"/>
    </source>
</evidence>
<evidence type="ECO:0000313" key="3">
    <source>
        <dbReference type="Proteomes" id="UP000018467"/>
    </source>
</evidence>
<dbReference type="SUPFAM" id="SSF54236">
    <property type="entry name" value="Ubiquitin-like"/>
    <property type="match status" value="1"/>
</dbReference>
<accession>A0A3B1IR07</accession>
<dbReference type="InParanoid" id="A0A3B1IR07"/>
<organism evidence="2 3">
    <name type="scientific">Astyanax mexicanus</name>
    <name type="common">Blind cave fish</name>
    <name type="synonym">Astyanax fasciatus mexicanus</name>
    <dbReference type="NCBI Taxonomy" id="7994"/>
    <lineage>
        <taxon>Eukaryota</taxon>
        <taxon>Metazoa</taxon>
        <taxon>Chordata</taxon>
        <taxon>Craniata</taxon>
        <taxon>Vertebrata</taxon>
        <taxon>Euteleostomi</taxon>
        <taxon>Actinopterygii</taxon>
        <taxon>Neopterygii</taxon>
        <taxon>Teleostei</taxon>
        <taxon>Ostariophysi</taxon>
        <taxon>Characiformes</taxon>
        <taxon>Characoidei</taxon>
        <taxon>Acestrorhamphidae</taxon>
        <taxon>Acestrorhamphinae</taxon>
        <taxon>Astyanax</taxon>
    </lineage>
</organism>
<sequence>MGKIYQVIVLGLKGEKKTIDVANSETDFNNTTVVAFKEKITEKFPELKGQNFKLMYTDEQLQDDETFSKYEIQTGSIIVLILRLPGGSAL</sequence>
<dbReference type="Proteomes" id="UP000018467">
    <property type="component" value="Unassembled WGS sequence"/>
</dbReference>
<dbReference type="AlphaFoldDB" id="A0A3B1IR07"/>
<evidence type="ECO:0000259" key="1">
    <source>
        <dbReference type="PROSITE" id="PS50053"/>
    </source>
</evidence>
<dbReference type="RefSeq" id="XP_049339068.1">
    <property type="nucleotide sequence ID" value="XM_049483111.1"/>
</dbReference>
<dbReference type="FunCoup" id="A0A3B1IR07">
    <property type="interactions" value="9"/>
</dbReference>
<dbReference type="InterPro" id="IPR000626">
    <property type="entry name" value="Ubiquitin-like_dom"/>
</dbReference>
<name>A0A3B1IR07_ASTMX</name>
<reference evidence="3" key="1">
    <citation type="submission" date="2013-03" db="EMBL/GenBank/DDBJ databases">
        <authorList>
            <person name="Jeffery W."/>
            <person name="Warren W."/>
            <person name="Wilson R.K."/>
        </authorList>
    </citation>
    <scope>NUCLEOTIDE SEQUENCE</scope>
    <source>
        <strain evidence="3">female</strain>
    </source>
</reference>
<dbReference type="Bgee" id="ENSAMXG00000035609">
    <property type="expression patterns" value="Expressed in intestine and 4 other cell types or tissues"/>
</dbReference>
<dbReference type="PROSITE" id="PS50053">
    <property type="entry name" value="UBIQUITIN_2"/>
    <property type="match status" value="1"/>
</dbReference>
<dbReference type="OrthoDB" id="428577at2759"/>
<dbReference type="GeneID" id="103022147"/>
<protein>
    <submittedName>
        <fullName evidence="2">Zgc:194655</fullName>
    </submittedName>
</protein>
<reference evidence="3" key="2">
    <citation type="journal article" date="2014" name="Nat. Commun.">
        <title>The cavefish genome reveals candidate genes for eye loss.</title>
        <authorList>
            <person name="McGaugh S.E."/>
            <person name="Gross J.B."/>
            <person name="Aken B."/>
            <person name="Blin M."/>
            <person name="Borowsky R."/>
            <person name="Chalopin D."/>
            <person name="Hinaux H."/>
            <person name="Jeffery W.R."/>
            <person name="Keene A."/>
            <person name="Ma L."/>
            <person name="Minx P."/>
            <person name="Murphy D."/>
            <person name="O'Quin K.E."/>
            <person name="Retaux S."/>
            <person name="Rohner N."/>
            <person name="Searle S.M."/>
            <person name="Stahl B.A."/>
            <person name="Tabin C."/>
            <person name="Volff J.N."/>
            <person name="Yoshizawa M."/>
            <person name="Warren W.C."/>
        </authorList>
    </citation>
    <scope>NUCLEOTIDE SEQUENCE [LARGE SCALE GENOMIC DNA]</scope>
    <source>
        <strain evidence="3">female</strain>
    </source>
</reference>
<dbReference type="STRING" id="7994.ENSAMXP00000032156"/>